<dbReference type="FunFam" id="1.10.2000.10:FF:000037">
    <property type="match status" value="1"/>
</dbReference>
<dbReference type="GO" id="GO:0035567">
    <property type="term" value="P:non-canonical Wnt signaling pathway"/>
    <property type="evidence" value="ECO:0007669"/>
    <property type="project" value="TreeGrafter"/>
</dbReference>
<dbReference type="Gene3D" id="1.20.1070.10">
    <property type="entry name" value="Rhodopsin 7-helix transmembrane proteins"/>
    <property type="match status" value="1"/>
</dbReference>
<dbReference type="EMBL" id="OU900105">
    <property type="protein sequence ID" value="CAG9856355.1"/>
    <property type="molecule type" value="Genomic_DNA"/>
</dbReference>
<dbReference type="InterPro" id="IPR000539">
    <property type="entry name" value="Frizzled/Smoothened_7TM"/>
</dbReference>
<feature type="transmembrane region" description="Helical" evidence="11">
    <location>
        <begin position="260"/>
        <end position="286"/>
    </location>
</feature>
<feature type="signal peptide" evidence="12">
    <location>
        <begin position="1"/>
        <end position="16"/>
    </location>
</feature>
<dbReference type="Pfam" id="PF01392">
    <property type="entry name" value="Fz"/>
    <property type="match status" value="1"/>
</dbReference>
<keyword evidence="4 11" id="KW-0812">Transmembrane</keyword>
<dbReference type="GO" id="GO:0042813">
    <property type="term" value="F:Wnt receptor activity"/>
    <property type="evidence" value="ECO:0007669"/>
    <property type="project" value="TreeGrafter"/>
</dbReference>
<dbReference type="PRINTS" id="PR00489">
    <property type="entry name" value="FRIZZLED"/>
</dbReference>
<feature type="transmembrane region" description="Helical" evidence="11">
    <location>
        <begin position="349"/>
        <end position="371"/>
    </location>
</feature>
<protein>
    <recommendedName>
        <fullName evidence="17">Frizzled-4</fullName>
    </recommendedName>
</protein>
<keyword evidence="6 11" id="KW-0472">Membrane</keyword>
<evidence type="ECO:0008006" key="17">
    <source>
        <dbReference type="Google" id="ProtNLM"/>
    </source>
</evidence>
<feature type="transmembrane region" description="Helical" evidence="11">
    <location>
        <begin position="298"/>
        <end position="321"/>
    </location>
</feature>
<sequence>MFLLLLFGFFWGVSISEPLMRNCEPIRVDMCVMWYNSTSMPNLGGNDIQQEADLQLQSFSPLIQYGCSQNLKLFLCSVYVPMCTEKVSNPIGPCRGLCEGVRSRCYPVLQGFGFPWPDALNCSRFPEVNNHEHMCIEGPKDEIDVRAPVDPAVRKFDCEIRKDGEGCSPGCNNNVVFDESEKKFAEVWATVWAFICLIISLGAALTLTVGGGRVKARPLLSLALCYVMMSAGWTLRMFAGRMSTSCPKLPEDGLSNINCAFVFLLLYYFGMAANAWWVALCAWWLARVGLSWPPEKMRSLSSILHVCAWALPATQTVAALVRRDVDTDELTGTCYIGNRNSTTLLSLVLIPYCLYFLCGSALLFLGCSYVMRKPRSLAAAPLTNAAPRKESDFLGAICTLYAIPTFCVLASVYYEYNNRDMWLSGERKPALWAFLLKYFMSLFIGVSSVFWIWSMKSVTAWRAVLRRLGPRKQAPLKVQTMPQVMRYMPAQTLSTSLSTTASKHSLRPHPHRKPRVHHLRSGSETVI</sequence>
<dbReference type="SUPFAM" id="SSF63501">
    <property type="entry name" value="Frizzled cysteine-rich domain"/>
    <property type="match status" value="1"/>
</dbReference>
<evidence type="ECO:0000259" key="14">
    <source>
        <dbReference type="PROSITE" id="PS50261"/>
    </source>
</evidence>
<feature type="disulfide bond" evidence="9">
    <location>
        <begin position="98"/>
        <end position="122"/>
    </location>
</feature>
<evidence type="ECO:0000256" key="8">
    <source>
        <dbReference type="ARBA" id="ARBA00023170"/>
    </source>
</evidence>
<organism evidence="15 16">
    <name type="scientific">Phyllotreta striolata</name>
    <name type="common">Striped flea beetle</name>
    <name type="synonym">Crioceris striolata</name>
    <dbReference type="NCBI Taxonomy" id="444603"/>
    <lineage>
        <taxon>Eukaryota</taxon>
        <taxon>Metazoa</taxon>
        <taxon>Ecdysozoa</taxon>
        <taxon>Arthropoda</taxon>
        <taxon>Hexapoda</taxon>
        <taxon>Insecta</taxon>
        <taxon>Pterygota</taxon>
        <taxon>Neoptera</taxon>
        <taxon>Endopterygota</taxon>
        <taxon>Coleoptera</taxon>
        <taxon>Polyphaga</taxon>
        <taxon>Cucujiformia</taxon>
        <taxon>Chrysomeloidea</taxon>
        <taxon>Chrysomelidae</taxon>
        <taxon>Galerucinae</taxon>
        <taxon>Alticini</taxon>
        <taxon>Phyllotreta</taxon>
    </lineage>
</organism>
<keyword evidence="12" id="KW-0732">Signal</keyword>
<feature type="disulfide bond" evidence="9">
    <location>
        <begin position="67"/>
        <end position="105"/>
    </location>
</feature>
<comment type="similarity">
    <text evidence="2">Belongs to the G-protein coupled receptor Fz/Smo family.</text>
</comment>
<accession>A0A9N9XLN3</accession>
<keyword evidence="8" id="KW-0675">Receptor</keyword>
<evidence type="ECO:0000256" key="1">
    <source>
        <dbReference type="ARBA" id="ARBA00004141"/>
    </source>
</evidence>
<evidence type="ECO:0000256" key="4">
    <source>
        <dbReference type="ARBA" id="ARBA00022692"/>
    </source>
</evidence>
<feature type="domain" description="FZ" evidence="13">
    <location>
        <begin position="23"/>
        <end position="138"/>
    </location>
</feature>
<dbReference type="GO" id="GO:0005886">
    <property type="term" value="C:plasma membrane"/>
    <property type="evidence" value="ECO:0007669"/>
    <property type="project" value="TreeGrafter"/>
</dbReference>
<evidence type="ECO:0000313" key="15">
    <source>
        <dbReference type="EMBL" id="CAG9856355.1"/>
    </source>
</evidence>
<dbReference type="SMART" id="SM00063">
    <property type="entry name" value="FRI"/>
    <property type="match status" value="1"/>
</dbReference>
<dbReference type="Gene3D" id="1.10.2000.10">
    <property type="entry name" value="Frizzled cysteine-rich domain"/>
    <property type="match status" value="1"/>
</dbReference>
<evidence type="ECO:0000256" key="3">
    <source>
        <dbReference type="ARBA" id="ARBA00022473"/>
    </source>
</evidence>
<dbReference type="SMART" id="SM01330">
    <property type="entry name" value="Frizzled"/>
    <property type="match status" value="1"/>
</dbReference>
<evidence type="ECO:0000256" key="5">
    <source>
        <dbReference type="ARBA" id="ARBA00022989"/>
    </source>
</evidence>
<dbReference type="PROSITE" id="PS50261">
    <property type="entry name" value="G_PROTEIN_RECEP_F2_4"/>
    <property type="match status" value="1"/>
</dbReference>
<feature type="chain" id="PRO_5040514140" description="Frizzled-4" evidence="12">
    <location>
        <begin position="17"/>
        <end position="527"/>
    </location>
</feature>
<keyword evidence="3" id="KW-0217">Developmental protein</keyword>
<comment type="caution">
    <text evidence="9">Lacks conserved residue(s) required for the propagation of feature annotation.</text>
</comment>
<evidence type="ECO:0000256" key="2">
    <source>
        <dbReference type="ARBA" id="ARBA00008077"/>
    </source>
</evidence>
<dbReference type="Pfam" id="PF01534">
    <property type="entry name" value="Frizzled"/>
    <property type="match status" value="1"/>
</dbReference>
<feature type="transmembrane region" description="Helical" evidence="11">
    <location>
        <begin position="219"/>
        <end position="240"/>
    </location>
</feature>
<name>A0A9N9XLN3_PHYSR</name>
<feature type="compositionally biased region" description="Basic residues" evidence="10">
    <location>
        <begin position="504"/>
        <end position="520"/>
    </location>
</feature>
<dbReference type="InterPro" id="IPR017981">
    <property type="entry name" value="GPCR_2-like_7TM"/>
</dbReference>
<feature type="disulfide bond" evidence="9">
    <location>
        <begin position="94"/>
        <end position="135"/>
    </location>
</feature>
<dbReference type="AlphaFoldDB" id="A0A9N9XLN3"/>
<dbReference type="InterPro" id="IPR015526">
    <property type="entry name" value="Frizzled/SFRP"/>
</dbReference>
<dbReference type="OrthoDB" id="5959102at2759"/>
<evidence type="ECO:0000256" key="6">
    <source>
        <dbReference type="ARBA" id="ARBA00023136"/>
    </source>
</evidence>
<feature type="transmembrane region" description="Helical" evidence="11">
    <location>
        <begin position="392"/>
        <end position="414"/>
    </location>
</feature>
<dbReference type="PANTHER" id="PTHR11309:SF23">
    <property type="entry name" value="FRIZZLED-4"/>
    <property type="match status" value="1"/>
</dbReference>
<dbReference type="InterPro" id="IPR036790">
    <property type="entry name" value="Frizzled_dom_sf"/>
</dbReference>
<reference evidence="15" key="1">
    <citation type="submission" date="2022-01" db="EMBL/GenBank/DDBJ databases">
        <authorList>
            <person name="King R."/>
        </authorList>
    </citation>
    <scope>NUCLEOTIDE SEQUENCE</scope>
</reference>
<dbReference type="PANTHER" id="PTHR11309">
    <property type="entry name" value="FRIZZLED"/>
    <property type="match status" value="1"/>
</dbReference>
<proteinExistence type="inferred from homology"/>
<dbReference type="GO" id="GO:0017147">
    <property type="term" value="F:Wnt-protein binding"/>
    <property type="evidence" value="ECO:0007669"/>
    <property type="project" value="TreeGrafter"/>
</dbReference>
<evidence type="ECO:0000256" key="10">
    <source>
        <dbReference type="SAM" id="MobiDB-lite"/>
    </source>
</evidence>
<feature type="transmembrane region" description="Helical" evidence="11">
    <location>
        <begin position="187"/>
        <end position="207"/>
    </location>
</feature>
<evidence type="ECO:0000256" key="9">
    <source>
        <dbReference type="PROSITE-ProRule" id="PRU00090"/>
    </source>
</evidence>
<evidence type="ECO:0000256" key="12">
    <source>
        <dbReference type="SAM" id="SignalP"/>
    </source>
</evidence>
<dbReference type="GO" id="GO:0060070">
    <property type="term" value="P:canonical Wnt signaling pathway"/>
    <property type="evidence" value="ECO:0007669"/>
    <property type="project" value="TreeGrafter"/>
</dbReference>
<keyword evidence="16" id="KW-1185">Reference proteome</keyword>
<evidence type="ECO:0000256" key="7">
    <source>
        <dbReference type="ARBA" id="ARBA00023157"/>
    </source>
</evidence>
<feature type="region of interest" description="Disordered" evidence="10">
    <location>
        <begin position="499"/>
        <end position="527"/>
    </location>
</feature>
<dbReference type="InterPro" id="IPR020067">
    <property type="entry name" value="Frizzled_dom"/>
</dbReference>
<gene>
    <name evidence="15" type="ORF">PHYEVI_LOCUS2778</name>
</gene>
<feature type="transmembrane region" description="Helical" evidence="11">
    <location>
        <begin position="434"/>
        <end position="453"/>
    </location>
</feature>
<dbReference type="Proteomes" id="UP001153712">
    <property type="component" value="Chromosome 12"/>
</dbReference>
<comment type="subcellular location">
    <subcellularLocation>
        <location evidence="1">Membrane</location>
        <topology evidence="1">Multi-pass membrane protein</topology>
    </subcellularLocation>
</comment>
<feature type="domain" description="G-protein coupled receptors family 2 profile 2" evidence="14">
    <location>
        <begin position="182"/>
        <end position="460"/>
    </location>
</feature>
<evidence type="ECO:0000256" key="11">
    <source>
        <dbReference type="SAM" id="Phobius"/>
    </source>
</evidence>
<keyword evidence="5 11" id="KW-1133">Transmembrane helix</keyword>
<dbReference type="PROSITE" id="PS50038">
    <property type="entry name" value="FZ"/>
    <property type="match status" value="1"/>
</dbReference>
<evidence type="ECO:0000259" key="13">
    <source>
        <dbReference type="PROSITE" id="PS50038"/>
    </source>
</evidence>
<evidence type="ECO:0000313" key="16">
    <source>
        <dbReference type="Proteomes" id="UP001153712"/>
    </source>
</evidence>
<keyword evidence="7 9" id="KW-1015">Disulfide bond</keyword>